<reference evidence="2 4" key="2">
    <citation type="journal article" date="2014" name="BMC Genomics">
        <title>An improved genome release (version Mt4.0) for the model legume Medicago truncatula.</title>
        <authorList>
            <person name="Tang H."/>
            <person name="Krishnakumar V."/>
            <person name="Bidwell S."/>
            <person name="Rosen B."/>
            <person name="Chan A."/>
            <person name="Zhou S."/>
            <person name="Gentzbittel L."/>
            <person name="Childs K.L."/>
            <person name="Yandell M."/>
            <person name="Gundlach H."/>
            <person name="Mayer K.F."/>
            <person name="Schwartz D.C."/>
            <person name="Town C.D."/>
        </authorList>
    </citation>
    <scope>GENOME REANNOTATION</scope>
    <source>
        <strain evidence="3 4">cv. Jemalong A17</strain>
    </source>
</reference>
<organism evidence="2 4">
    <name type="scientific">Medicago truncatula</name>
    <name type="common">Barrel medic</name>
    <name type="synonym">Medicago tribuloides</name>
    <dbReference type="NCBI Taxonomy" id="3880"/>
    <lineage>
        <taxon>Eukaryota</taxon>
        <taxon>Viridiplantae</taxon>
        <taxon>Streptophyta</taxon>
        <taxon>Embryophyta</taxon>
        <taxon>Tracheophyta</taxon>
        <taxon>Spermatophyta</taxon>
        <taxon>Magnoliopsida</taxon>
        <taxon>eudicotyledons</taxon>
        <taxon>Gunneridae</taxon>
        <taxon>Pentapetalae</taxon>
        <taxon>rosids</taxon>
        <taxon>fabids</taxon>
        <taxon>Fabales</taxon>
        <taxon>Fabaceae</taxon>
        <taxon>Papilionoideae</taxon>
        <taxon>50 kb inversion clade</taxon>
        <taxon>NPAAA clade</taxon>
        <taxon>Hologalegina</taxon>
        <taxon>IRL clade</taxon>
        <taxon>Trifolieae</taxon>
        <taxon>Medicago</taxon>
    </lineage>
</organism>
<evidence type="ECO:0008006" key="5">
    <source>
        <dbReference type="Google" id="ProtNLM"/>
    </source>
</evidence>
<evidence type="ECO:0000313" key="4">
    <source>
        <dbReference type="Proteomes" id="UP000002051"/>
    </source>
</evidence>
<accession>G7JYP7</accession>
<dbReference type="PaxDb" id="3880-AES94381"/>
<name>G7JYP7_MEDTR</name>
<evidence type="ECO:0000313" key="3">
    <source>
        <dbReference type="EnsemblPlants" id="AES94381"/>
    </source>
</evidence>
<gene>
    <name evidence="2" type="ordered locus">MTR_5g013810</name>
</gene>
<dbReference type="Proteomes" id="UP000002051">
    <property type="component" value="Chromosome 5"/>
</dbReference>
<feature type="compositionally biased region" description="Basic and acidic residues" evidence="1">
    <location>
        <begin position="200"/>
        <end position="209"/>
    </location>
</feature>
<keyword evidence="4" id="KW-1185">Reference proteome</keyword>
<protein>
    <recommendedName>
        <fullName evidence="5">DUF4283 domain protein</fullName>
    </recommendedName>
</protein>
<evidence type="ECO:0000313" key="2">
    <source>
        <dbReference type="EMBL" id="AES94381.1"/>
    </source>
</evidence>
<dbReference type="EMBL" id="CM001221">
    <property type="protein sequence ID" value="AES94381.1"/>
    <property type="molecule type" value="Genomic_DNA"/>
</dbReference>
<dbReference type="HOGENOM" id="CLU_1317170_0_0_1"/>
<feature type="compositionally biased region" description="Basic and acidic residues" evidence="1">
    <location>
        <begin position="170"/>
        <end position="185"/>
    </location>
</feature>
<reference evidence="2 4" key="1">
    <citation type="journal article" date="2011" name="Nature">
        <title>The Medicago genome provides insight into the evolution of rhizobial symbioses.</title>
        <authorList>
            <person name="Young N.D."/>
            <person name="Debelle F."/>
            <person name="Oldroyd G.E."/>
            <person name="Geurts R."/>
            <person name="Cannon S.B."/>
            <person name="Udvardi M.K."/>
            <person name="Benedito V.A."/>
            <person name="Mayer K.F."/>
            <person name="Gouzy J."/>
            <person name="Schoof H."/>
            <person name="Van de Peer Y."/>
            <person name="Proost S."/>
            <person name="Cook D.R."/>
            <person name="Meyers B.C."/>
            <person name="Spannagl M."/>
            <person name="Cheung F."/>
            <person name="De Mita S."/>
            <person name="Krishnakumar V."/>
            <person name="Gundlach H."/>
            <person name="Zhou S."/>
            <person name="Mudge J."/>
            <person name="Bharti A.K."/>
            <person name="Murray J.D."/>
            <person name="Naoumkina M.A."/>
            <person name="Rosen B."/>
            <person name="Silverstein K.A."/>
            <person name="Tang H."/>
            <person name="Rombauts S."/>
            <person name="Zhao P.X."/>
            <person name="Zhou P."/>
            <person name="Barbe V."/>
            <person name="Bardou P."/>
            <person name="Bechner M."/>
            <person name="Bellec A."/>
            <person name="Berger A."/>
            <person name="Berges H."/>
            <person name="Bidwell S."/>
            <person name="Bisseling T."/>
            <person name="Choisne N."/>
            <person name="Couloux A."/>
            <person name="Denny R."/>
            <person name="Deshpande S."/>
            <person name="Dai X."/>
            <person name="Doyle J.J."/>
            <person name="Dudez A.M."/>
            <person name="Farmer A.D."/>
            <person name="Fouteau S."/>
            <person name="Franken C."/>
            <person name="Gibelin C."/>
            <person name="Gish J."/>
            <person name="Goldstein S."/>
            <person name="Gonzalez A.J."/>
            <person name="Green P.J."/>
            <person name="Hallab A."/>
            <person name="Hartog M."/>
            <person name="Hua A."/>
            <person name="Humphray S.J."/>
            <person name="Jeong D.H."/>
            <person name="Jing Y."/>
            <person name="Jocker A."/>
            <person name="Kenton S.M."/>
            <person name="Kim D.J."/>
            <person name="Klee K."/>
            <person name="Lai H."/>
            <person name="Lang C."/>
            <person name="Lin S."/>
            <person name="Macmil S.L."/>
            <person name="Magdelenat G."/>
            <person name="Matthews L."/>
            <person name="McCorrison J."/>
            <person name="Monaghan E.L."/>
            <person name="Mun J.H."/>
            <person name="Najar F.Z."/>
            <person name="Nicholson C."/>
            <person name="Noirot C."/>
            <person name="O'Bleness M."/>
            <person name="Paule C.R."/>
            <person name="Poulain J."/>
            <person name="Prion F."/>
            <person name="Qin B."/>
            <person name="Qu C."/>
            <person name="Retzel E.F."/>
            <person name="Riddle C."/>
            <person name="Sallet E."/>
            <person name="Samain S."/>
            <person name="Samson N."/>
            <person name="Sanders I."/>
            <person name="Saurat O."/>
            <person name="Scarpelli C."/>
            <person name="Schiex T."/>
            <person name="Segurens B."/>
            <person name="Severin A.J."/>
            <person name="Sherrier D.J."/>
            <person name="Shi R."/>
            <person name="Sims S."/>
            <person name="Singer S.R."/>
            <person name="Sinharoy S."/>
            <person name="Sterck L."/>
            <person name="Viollet A."/>
            <person name="Wang B.B."/>
            <person name="Wang K."/>
            <person name="Wang M."/>
            <person name="Wang X."/>
            <person name="Warfsmann J."/>
            <person name="Weissenbach J."/>
            <person name="White D.D."/>
            <person name="White J.D."/>
            <person name="Wiley G.B."/>
            <person name="Wincker P."/>
            <person name="Xing Y."/>
            <person name="Yang L."/>
            <person name="Yao Z."/>
            <person name="Ying F."/>
            <person name="Zhai J."/>
            <person name="Zhou L."/>
            <person name="Zuber A."/>
            <person name="Denarie J."/>
            <person name="Dixon R.A."/>
            <person name="May G.D."/>
            <person name="Schwartz D.C."/>
            <person name="Rogers J."/>
            <person name="Quetier F."/>
            <person name="Town C.D."/>
            <person name="Roe B.A."/>
        </authorList>
    </citation>
    <scope>NUCLEOTIDE SEQUENCE [LARGE SCALE GENOMIC DNA]</scope>
    <source>
        <strain evidence="2">A17</strain>
        <strain evidence="3 4">cv. Jemalong A17</strain>
    </source>
</reference>
<dbReference type="EnsemblPlants" id="AES94381">
    <property type="protein sequence ID" value="AES94381"/>
    <property type="gene ID" value="MTR_5g013810"/>
</dbReference>
<sequence length="209" mass="23885">MTTAPIIITWPCLNNFLDTKIQSKSKPSMQKTFAQALSNVCDIPQSQLPIPSVKGHRFSIIIPEDESLQEKPKPLCQWGHHLHSVGSSLRIDYVTDKFMFERTFGHFVRVLVDIDLAGILRHKVMVERKDFAFLLDSEYENLRAKINVTSNEGENDAKDDNFIRGPGNESFKEPTKDFVQARDIRQPPVNLDAEVENNEMNEKDKSKEA</sequence>
<reference evidence="3" key="3">
    <citation type="submission" date="2015-04" db="UniProtKB">
        <authorList>
            <consortium name="EnsemblPlants"/>
        </authorList>
    </citation>
    <scope>IDENTIFICATION</scope>
    <source>
        <strain evidence="3">cv. Jemalong A17</strain>
    </source>
</reference>
<dbReference type="AlphaFoldDB" id="G7JYP7"/>
<evidence type="ECO:0000256" key="1">
    <source>
        <dbReference type="SAM" id="MobiDB-lite"/>
    </source>
</evidence>
<proteinExistence type="predicted"/>
<feature type="region of interest" description="Disordered" evidence="1">
    <location>
        <begin position="151"/>
        <end position="209"/>
    </location>
</feature>